<keyword evidence="1" id="KW-0472">Membrane</keyword>
<comment type="caution">
    <text evidence="3">The sequence shown here is derived from an EMBL/GenBank/DDBJ whole genome shotgun (WGS) entry which is preliminary data.</text>
</comment>
<dbReference type="AlphaFoldDB" id="X0W1J3"/>
<keyword evidence="1" id="KW-0812">Transmembrane</keyword>
<evidence type="ECO:0000256" key="1">
    <source>
        <dbReference type="SAM" id="Phobius"/>
    </source>
</evidence>
<feature type="transmembrane region" description="Helical" evidence="1">
    <location>
        <begin position="39"/>
        <end position="61"/>
    </location>
</feature>
<accession>X0W1J3</accession>
<gene>
    <name evidence="3" type="ORF">S01H1_58295</name>
</gene>
<feature type="non-terminal residue" evidence="3">
    <location>
        <position position="180"/>
    </location>
</feature>
<evidence type="ECO:0000259" key="2">
    <source>
        <dbReference type="Pfam" id="PF18153"/>
    </source>
</evidence>
<reference evidence="3" key="1">
    <citation type="journal article" date="2014" name="Front. Microbiol.">
        <title>High frequency of phylogenetically diverse reductive dehalogenase-homologous genes in deep subseafloor sedimentary metagenomes.</title>
        <authorList>
            <person name="Kawai M."/>
            <person name="Futagami T."/>
            <person name="Toyoda A."/>
            <person name="Takaki Y."/>
            <person name="Nishi S."/>
            <person name="Hori S."/>
            <person name="Arai W."/>
            <person name="Tsubouchi T."/>
            <person name="Morono Y."/>
            <person name="Uchiyama I."/>
            <person name="Ito T."/>
            <person name="Fujiyama A."/>
            <person name="Inagaki F."/>
            <person name="Takami H."/>
        </authorList>
    </citation>
    <scope>NUCLEOTIDE SEQUENCE</scope>
    <source>
        <strain evidence="3">Expedition CK06-06</strain>
    </source>
</reference>
<name>X0W1J3_9ZZZZ</name>
<protein>
    <recommendedName>
        <fullName evidence="2">CD-NTase-associated protein 15 domain-containing protein</fullName>
    </recommendedName>
</protein>
<proteinExistence type="predicted"/>
<feature type="domain" description="CD-NTase-associated protein 15" evidence="2">
    <location>
        <begin position="72"/>
        <end position="180"/>
    </location>
</feature>
<dbReference type="EMBL" id="BARS01038080">
    <property type="protein sequence ID" value="GAG18498.1"/>
    <property type="molecule type" value="Genomic_DNA"/>
</dbReference>
<evidence type="ECO:0000313" key="3">
    <source>
        <dbReference type="EMBL" id="GAG18498.1"/>
    </source>
</evidence>
<dbReference type="Pfam" id="PF18153">
    <property type="entry name" value="Cap15_CD_rec"/>
    <property type="match status" value="1"/>
</dbReference>
<sequence length="180" mass="20417">MKNLNMKPFVSLLAGFSVIVLFVAALVRGFDLHNFLDVLRLIPIVATADAIAYFVFTVWLWRLKRLQGWLIPFPDLNGTWQGDIQTTWKDAEGNTPGPIPTILTIKQSFGRLSCVMRTGEMESHSYLEGFCIDRDAQVRRLCYSYTSKPKAALRERSTPHDGTILLNIIGKPVRKLEGEY</sequence>
<organism evidence="3">
    <name type="scientific">marine sediment metagenome</name>
    <dbReference type="NCBI Taxonomy" id="412755"/>
    <lineage>
        <taxon>unclassified sequences</taxon>
        <taxon>metagenomes</taxon>
        <taxon>ecological metagenomes</taxon>
    </lineage>
</organism>
<keyword evidence="1" id="KW-1133">Transmembrane helix</keyword>
<dbReference type="InterPro" id="IPR041208">
    <property type="entry name" value="Cap15"/>
</dbReference>